<protein>
    <recommendedName>
        <fullName evidence="2">FAD-binding PCMH-type domain-containing protein</fullName>
    </recommendedName>
</protein>
<dbReference type="InterPro" id="IPR036318">
    <property type="entry name" value="FAD-bd_PCMH-like_sf"/>
</dbReference>
<keyword evidence="1" id="KW-0274">FAD</keyword>
<dbReference type="EMBL" id="CP019650">
    <property type="protein sequence ID" value="AQQ69423.1"/>
    <property type="molecule type" value="Genomic_DNA"/>
</dbReference>
<dbReference type="PROSITE" id="PS51387">
    <property type="entry name" value="FAD_PCMH"/>
    <property type="match status" value="1"/>
</dbReference>
<reference evidence="3" key="1">
    <citation type="submission" date="2017-02" db="EMBL/GenBank/DDBJ databases">
        <title>Genome of Microbulbifer agarilyticus GP101.</title>
        <authorList>
            <person name="Jung J."/>
            <person name="Bae S.S."/>
            <person name="Baek K."/>
        </authorList>
    </citation>
    <scope>NUCLEOTIDE SEQUENCE [LARGE SCALE GENOMIC DNA]</scope>
    <source>
        <strain evidence="3">GP101</strain>
    </source>
</reference>
<dbReference type="InterPro" id="IPR016169">
    <property type="entry name" value="FAD-bd_PCMH_sub2"/>
</dbReference>
<keyword evidence="4" id="KW-1185">Reference proteome</keyword>
<proteinExistence type="predicted"/>
<dbReference type="Proteomes" id="UP000188219">
    <property type="component" value="Chromosome"/>
</dbReference>
<dbReference type="GO" id="GO:0071949">
    <property type="term" value="F:FAD binding"/>
    <property type="evidence" value="ECO:0007669"/>
    <property type="project" value="InterPro"/>
</dbReference>
<dbReference type="KEGG" id="maga:Mag101_06215"/>
<dbReference type="Pfam" id="PF01565">
    <property type="entry name" value="FAD_binding_4"/>
    <property type="match status" value="1"/>
</dbReference>
<evidence type="ECO:0000259" key="2">
    <source>
        <dbReference type="PROSITE" id="PS51387"/>
    </source>
</evidence>
<keyword evidence="1" id="KW-0285">Flavoprotein</keyword>
<dbReference type="PANTHER" id="PTHR11748:SF103">
    <property type="entry name" value="GLYCOLATE OXIDASE SUBUNIT GLCE"/>
    <property type="match status" value="1"/>
</dbReference>
<dbReference type="AlphaFoldDB" id="A0A1Q2M9L7"/>
<dbReference type="PANTHER" id="PTHR11748">
    <property type="entry name" value="D-LACTATE DEHYDROGENASE"/>
    <property type="match status" value="1"/>
</dbReference>
<dbReference type="InterPro" id="IPR016166">
    <property type="entry name" value="FAD-bd_PCMH"/>
</dbReference>
<accession>A0A1Q2M9L7</accession>
<dbReference type="Gene3D" id="3.30.465.10">
    <property type="match status" value="1"/>
</dbReference>
<sequence length="351" mass="37948">MTRDISDVIAAQVAAAYRGGEGDIASICLGGSGSRGAFGVDDQATVSLADHTGIVDYQPDELTLRARAGTPISEIEALLRQNNQCFAAEIPSPSTGSTLGGAIACGWDGPGRAFAGALRDIVLGCQLVNGRGETVRFGGQVMKNVAGFDLARLQVGALGTLGAMLDVTLRLQPRPECTKSVVFDVSPIEIGEWWQRTRTLRPLLSGTCYLERRLHLRFSGRELAVNDVLKRIGGEVSALDWHALRDLKTEFFHGERLACAYLPRYSSLPLTAGQALVEWEGARVWVRNGDHLTLARDVTELGGFVRVMRGQMVSTRGITPAWHRALKSALDPKGVFNPVHFERCFTGEGFA</sequence>
<evidence type="ECO:0000256" key="1">
    <source>
        <dbReference type="ARBA" id="ARBA00022827"/>
    </source>
</evidence>
<dbReference type="STRING" id="260552.Mag101_06215"/>
<organism evidence="3 4">
    <name type="scientific">Microbulbifer agarilyticus</name>
    <dbReference type="NCBI Taxonomy" id="260552"/>
    <lineage>
        <taxon>Bacteria</taxon>
        <taxon>Pseudomonadati</taxon>
        <taxon>Pseudomonadota</taxon>
        <taxon>Gammaproteobacteria</taxon>
        <taxon>Cellvibrionales</taxon>
        <taxon>Microbulbiferaceae</taxon>
        <taxon>Microbulbifer</taxon>
    </lineage>
</organism>
<dbReference type="SUPFAM" id="SSF56176">
    <property type="entry name" value="FAD-binding/transporter-associated domain-like"/>
    <property type="match status" value="1"/>
</dbReference>
<gene>
    <name evidence="3" type="ORF">Mag101_06215</name>
</gene>
<dbReference type="InterPro" id="IPR006094">
    <property type="entry name" value="Oxid_FAD_bind_N"/>
</dbReference>
<evidence type="ECO:0000313" key="4">
    <source>
        <dbReference type="Proteomes" id="UP000188219"/>
    </source>
</evidence>
<evidence type="ECO:0000313" key="3">
    <source>
        <dbReference type="EMBL" id="AQQ69423.1"/>
    </source>
</evidence>
<name>A0A1Q2M9L7_9GAMM</name>
<feature type="domain" description="FAD-binding PCMH-type" evidence="2">
    <location>
        <begin position="1"/>
        <end position="174"/>
    </location>
</feature>